<evidence type="ECO:0000256" key="2">
    <source>
        <dbReference type="SAM" id="MobiDB-lite"/>
    </source>
</evidence>
<feature type="region of interest" description="Disordered" evidence="2">
    <location>
        <begin position="276"/>
        <end position="309"/>
    </location>
</feature>
<accession>A0AA87ZG18</accession>
<dbReference type="PANTHER" id="PTHR12357">
    <property type="entry name" value="YTH YT521-B HOMOLOGY DOMAIN-CONTAINING"/>
    <property type="match status" value="1"/>
</dbReference>
<comment type="caution">
    <text evidence="4">The sequence shown here is derived from an EMBL/GenBank/DDBJ whole genome shotgun (WGS) entry which is preliminary data.</text>
</comment>
<dbReference type="GO" id="GO:1990247">
    <property type="term" value="F:N6-methyladenosine-containing RNA reader activity"/>
    <property type="evidence" value="ECO:0007669"/>
    <property type="project" value="UniProtKB-UniRule"/>
</dbReference>
<dbReference type="GO" id="GO:0003729">
    <property type="term" value="F:mRNA binding"/>
    <property type="evidence" value="ECO:0007669"/>
    <property type="project" value="UniProtKB-UniRule"/>
</dbReference>
<keyword evidence="1" id="KW-0694">RNA-binding</keyword>
<dbReference type="CDD" id="cd21134">
    <property type="entry name" value="YTH"/>
    <property type="match status" value="1"/>
</dbReference>
<feature type="compositionally biased region" description="Basic and acidic residues" evidence="2">
    <location>
        <begin position="276"/>
        <end position="289"/>
    </location>
</feature>
<evidence type="ECO:0000256" key="1">
    <source>
        <dbReference type="RuleBase" id="RU369095"/>
    </source>
</evidence>
<dbReference type="PROSITE" id="PS50882">
    <property type="entry name" value="YTH"/>
    <property type="match status" value="1"/>
</dbReference>
<dbReference type="Pfam" id="PF04146">
    <property type="entry name" value="YTH"/>
    <property type="match status" value="1"/>
</dbReference>
<dbReference type="Proteomes" id="UP001187192">
    <property type="component" value="Unassembled WGS sequence"/>
</dbReference>
<protein>
    <recommendedName>
        <fullName evidence="1">YTH domain-containing family protein</fullName>
    </recommendedName>
</protein>
<dbReference type="AlphaFoldDB" id="A0AA87ZG18"/>
<reference evidence="4" key="1">
    <citation type="submission" date="2023-07" db="EMBL/GenBank/DDBJ databases">
        <title>draft genome sequence of fig (Ficus carica).</title>
        <authorList>
            <person name="Takahashi T."/>
            <person name="Nishimura K."/>
        </authorList>
    </citation>
    <scope>NUCLEOTIDE SEQUENCE</scope>
</reference>
<dbReference type="GO" id="GO:0005737">
    <property type="term" value="C:cytoplasm"/>
    <property type="evidence" value="ECO:0007669"/>
    <property type="project" value="TreeGrafter"/>
</dbReference>
<gene>
    <name evidence="4" type="ORF">TIFTF001_001424</name>
</gene>
<dbReference type="PANTHER" id="PTHR12357:SF95">
    <property type="entry name" value="YTH DOMAIN-CONTAINING FAMILY PROTEIN"/>
    <property type="match status" value="1"/>
</dbReference>
<dbReference type="InterPro" id="IPR045168">
    <property type="entry name" value="YTH_prot"/>
</dbReference>
<feature type="compositionally biased region" description="Basic and acidic residues" evidence="2">
    <location>
        <begin position="27"/>
        <end position="37"/>
    </location>
</feature>
<feature type="domain" description="YTH" evidence="3">
    <location>
        <begin position="338"/>
        <end position="479"/>
    </location>
</feature>
<sequence length="553" mass="61012">MAGEKKIENSEPVATVLNSDPVTALAEQEKAKGKDGVPSDVTSFISTSKDVTSSIKGTTDQGSVGEHGVYCPPSSCYNYYYPGYNGSFAQVDDHGYFHANGSNTGVQSDNGLVYYYPYASGPIMGVDGQGIGQQQYFSSSGYHQPPVSYGSEAMSCYSWDPTFVRDAPNGASGGFPNAKSGLRSTGLARSNPFNSTKTNGSINGKFSKPLLQTQPIKSLNKVSHLGSDFSAAGLLKGYPQPQVGRFSSFSAQKQGLFPYNGFSNYKQYGRVWSGNDRFKSKDKNSRNGDFEASAELTRGPRSRNKGLTDPSIEKEELGFAVCRDQYNLPDFQTDYENAKFYVIKSYSEDDVHKSIKYDVWASTPNGNKKLDAAFHDAEAKSSETGKNCPIFLFFSVNGSGQFVGVAKMVGQVDFNKDMDFWQVDKWSGFFPVRWHIVKDIPNTQLRHIILENNDNKPVTFTRDTQEIGLKQGLEMLNIFKSYTAKTTLLDDFNFYENREKSLQAKRSSKPATLKMEGIYNDSDFTKRGNEVESGADRANLINLTQNLSLSANA</sequence>
<feature type="region of interest" description="Disordered" evidence="2">
    <location>
        <begin position="1"/>
        <end position="40"/>
    </location>
</feature>
<proteinExistence type="inferred from homology"/>
<evidence type="ECO:0000313" key="5">
    <source>
        <dbReference type="Proteomes" id="UP001187192"/>
    </source>
</evidence>
<keyword evidence="5" id="KW-1185">Reference proteome</keyword>
<name>A0AA87ZG18_FICCA</name>
<dbReference type="Gene3D" id="3.10.590.10">
    <property type="entry name" value="ph1033 like domains"/>
    <property type="match status" value="1"/>
</dbReference>
<evidence type="ECO:0000259" key="3">
    <source>
        <dbReference type="PROSITE" id="PS50882"/>
    </source>
</evidence>
<comment type="similarity">
    <text evidence="1">Belongs to the YTHDF family.</text>
</comment>
<organism evidence="4 5">
    <name type="scientific">Ficus carica</name>
    <name type="common">Common fig</name>
    <dbReference type="NCBI Taxonomy" id="3494"/>
    <lineage>
        <taxon>Eukaryota</taxon>
        <taxon>Viridiplantae</taxon>
        <taxon>Streptophyta</taxon>
        <taxon>Embryophyta</taxon>
        <taxon>Tracheophyta</taxon>
        <taxon>Spermatophyta</taxon>
        <taxon>Magnoliopsida</taxon>
        <taxon>eudicotyledons</taxon>
        <taxon>Gunneridae</taxon>
        <taxon>Pentapetalae</taxon>
        <taxon>rosids</taxon>
        <taxon>fabids</taxon>
        <taxon>Rosales</taxon>
        <taxon>Moraceae</taxon>
        <taxon>Ficeae</taxon>
        <taxon>Ficus</taxon>
    </lineage>
</organism>
<dbReference type="GO" id="GO:0061157">
    <property type="term" value="P:mRNA destabilization"/>
    <property type="evidence" value="ECO:0007669"/>
    <property type="project" value="TreeGrafter"/>
</dbReference>
<comment type="function">
    <text evidence="1">Specifically recognizes and binds N6-methyladenosine (m6A)-containing RNAs, and regulates mRNA stability. M6A is a modification present at internal sites of mRNAs and some non-coding RNAs and plays a role in mRNA stability and processing.</text>
</comment>
<dbReference type="InterPro" id="IPR007275">
    <property type="entry name" value="YTH_domain"/>
</dbReference>
<evidence type="ECO:0000313" key="4">
    <source>
        <dbReference type="EMBL" id="GMN26791.1"/>
    </source>
</evidence>
<dbReference type="EMBL" id="BTGU01000001">
    <property type="protein sequence ID" value="GMN26791.1"/>
    <property type="molecule type" value="Genomic_DNA"/>
</dbReference>